<name>A0A8A4THI0_SULCO</name>
<evidence type="ECO:0000313" key="9">
    <source>
        <dbReference type="EMBL" id="QTD49386.1"/>
    </source>
</evidence>
<keyword evidence="4 8" id="KW-0812">Transmembrane</keyword>
<sequence>MTIVDLRKATLIGLANQRREVLAGLQALGVLHLETLSETTAATAHIGEVDADLTEAIAFLLAAPFKRRQIKDPTDFDPATVTRDALRIRETMRELEDRREALIDRIENLEPWGNFDFPDLDDLSGYKLWFYILPHYQMARVVASDLVWQVVHRDNRDAYLVVVSKTEPPEDAMPVPRVHTGSITLARLQEDLDRVEIAMEEAAIERTQLTRWIHLLLSGKADYENRLSLNRAELVVLDAGEVFAVAGWAPEDTGERLAAFASQHGLALLWEAPSAEDAPPTLLKNPPEVAAGADIVNFFQTPGYGSWDPSAVIFFSFAVFFALILSDAGYALVFTLFPLLMWRKLSRSPRGRRLGLLGLAMGLAGVVYGALVGSYFGTPPPAPFLAQVAILDVRDFDAMIRLSVFIGIIHIAVANLARAWAARGSSIALAPLGWFFLIAAGTAYWLQGEPTLVSWLSGGLGLGAVLFFSGSAPLAGAAGIGRRLFEGLKGLTDVTKAFGDVLSYLRLFALGLASASLATTFNQMAADVAERFAGIGIVFAAMLLVLGHALNFVLAVVSGVVHGLRLNLIEFYNWSISQEGYPFRAFAKKEIDPWNRS</sequence>
<evidence type="ECO:0000256" key="4">
    <source>
        <dbReference type="ARBA" id="ARBA00022692"/>
    </source>
</evidence>
<dbReference type="GO" id="GO:0051117">
    <property type="term" value="F:ATPase binding"/>
    <property type="evidence" value="ECO:0007669"/>
    <property type="project" value="TreeGrafter"/>
</dbReference>
<dbReference type="GO" id="GO:0016471">
    <property type="term" value="C:vacuolar proton-transporting V-type ATPase complex"/>
    <property type="evidence" value="ECO:0007669"/>
    <property type="project" value="TreeGrafter"/>
</dbReference>
<feature type="transmembrane region" description="Helical" evidence="8">
    <location>
        <begin position="312"/>
        <end position="342"/>
    </location>
</feature>
<dbReference type="PANTHER" id="PTHR11629:SF63">
    <property type="entry name" value="V-TYPE PROTON ATPASE SUBUNIT A"/>
    <property type="match status" value="1"/>
</dbReference>
<proteinExistence type="inferred from homology"/>
<evidence type="ECO:0008006" key="11">
    <source>
        <dbReference type="Google" id="ProtNLM"/>
    </source>
</evidence>
<feature type="transmembrane region" description="Helical" evidence="8">
    <location>
        <begin position="533"/>
        <end position="557"/>
    </location>
</feature>
<organism evidence="9 10">
    <name type="scientific">Sulfidibacter corallicola</name>
    <dbReference type="NCBI Taxonomy" id="2818388"/>
    <lineage>
        <taxon>Bacteria</taxon>
        <taxon>Pseudomonadati</taxon>
        <taxon>Acidobacteriota</taxon>
        <taxon>Holophagae</taxon>
        <taxon>Acanthopleuribacterales</taxon>
        <taxon>Acanthopleuribacteraceae</taxon>
        <taxon>Sulfidibacter</taxon>
    </lineage>
</organism>
<feature type="transmembrane region" description="Helical" evidence="8">
    <location>
        <begin position="429"/>
        <end position="446"/>
    </location>
</feature>
<comment type="similarity">
    <text evidence="2">Belongs to the V-ATPase 116 kDa subunit family.</text>
</comment>
<dbReference type="GO" id="GO:0033179">
    <property type="term" value="C:proton-transporting V-type ATPase, V0 domain"/>
    <property type="evidence" value="ECO:0007669"/>
    <property type="project" value="InterPro"/>
</dbReference>
<evidence type="ECO:0000256" key="2">
    <source>
        <dbReference type="ARBA" id="ARBA00009904"/>
    </source>
</evidence>
<evidence type="ECO:0000256" key="3">
    <source>
        <dbReference type="ARBA" id="ARBA00022448"/>
    </source>
</evidence>
<keyword evidence="5 8" id="KW-1133">Transmembrane helix</keyword>
<evidence type="ECO:0000256" key="8">
    <source>
        <dbReference type="SAM" id="Phobius"/>
    </source>
</evidence>
<dbReference type="RefSeq" id="WP_237379021.1">
    <property type="nucleotide sequence ID" value="NZ_CP071793.1"/>
</dbReference>
<feature type="transmembrane region" description="Helical" evidence="8">
    <location>
        <begin position="398"/>
        <end position="417"/>
    </location>
</feature>
<feature type="transmembrane region" description="Helical" evidence="8">
    <location>
        <begin position="354"/>
        <end position="378"/>
    </location>
</feature>
<dbReference type="GO" id="GO:0007035">
    <property type="term" value="P:vacuolar acidification"/>
    <property type="evidence" value="ECO:0007669"/>
    <property type="project" value="TreeGrafter"/>
</dbReference>
<dbReference type="InterPro" id="IPR002490">
    <property type="entry name" value="V-ATPase_116kDa_su"/>
</dbReference>
<evidence type="ECO:0000256" key="1">
    <source>
        <dbReference type="ARBA" id="ARBA00004141"/>
    </source>
</evidence>
<comment type="subcellular location">
    <subcellularLocation>
        <location evidence="1">Membrane</location>
        <topology evidence="1">Multi-pass membrane protein</topology>
    </subcellularLocation>
</comment>
<feature type="transmembrane region" description="Helical" evidence="8">
    <location>
        <begin position="501"/>
        <end position="521"/>
    </location>
</feature>
<dbReference type="AlphaFoldDB" id="A0A8A4THI0"/>
<dbReference type="PANTHER" id="PTHR11629">
    <property type="entry name" value="VACUOLAR PROTON ATPASES"/>
    <property type="match status" value="1"/>
</dbReference>
<evidence type="ECO:0000256" key="7">
    <source>
        <dbReference type="ARBA" id="ARBA00023136"/>
    </source>
</evidence>
<reference evidence="9" key="1">
    <citation type="submission" date="2021-03" db="EMBL/GenBank/DDBJ databases">
        <title>Acanthopleuribacteraceae sp. M133.</title>
        <authorList>
            <person name="Wang G."/>
        </authorList>
    </citation>
    <scope>NUCLEOTIDE SEQUENCE</scope>
    <source>
        <strain evidence="9">M133</strain>
    </source>
</reference>
<dbReference type="KEGG" id="scor:J3U87_27695"/>
<feature type="transmembrane region" description="Helical" evidence="8">
    <location>
        <begin position="452"/>
        <end position="480"/>
    </location>
</feature>
<accession>A0A8A4THI0</accession>
<gene>
    <name evidence="9" type="ORF">J3U87_27695</name>
</gene>
<keyword evidence="3" id="KW-0813">Transport</keyword>
<keyword evidence="7 8" id="KW-0472">Membrane</keyword>
<protein>
    <recommendedName>
        <fullName evidence="11">V-type ATP synthase subunit I</fullName>
    </recommendedName>
</protein>
<keyword evidence="10" id="KW-1185">Reference proteome</keyword>
<keyword evidence="6" id="KW-0406">Ion transport</keyword>
<evidence type="ECO:0000313" key="10">
    <source>
        <dbReference type="Proteomes" id="UP000663929"/>
    </source>
</evidence>
<dbReference type="Proteomes" id="UP000663929">
    <property type="component" value="Chromosome"/>
</dbReference>
<evidence type="ECO:0000256" key="5">
    <source>
        <dbReference type="ARBA" id="ARBA00022989"/>
    </source>
</evidence>
<dbReference type="EMBL" id="CP071793">
    <property type="protein sequence ID" value="QTD49386.1"/>
    <property type="molecule type" value="Genomic_DNA"/>
</dbReference>
<dbReference type="GO" id="GO:0046961">
    <property type="term" value="F:proton-transporting ATPase activity, rotational mechanism"/>
    <property type="evidence" value="ECO:0007669"/>
    <property type="project" value="InterPro"/>
</dbReference>
<evidence type="ECO:0000256" key="6">
    <source>
        <dbReference type="ARBA" id="ARBA00023065"/>
    </source>
</evidence>